<keyword evidence="2" id="KW-1185">Reference proteome</keyword>
<dbReference type="EMBL" id="CADCXU010007087">
    <property type="protein sequence ID" value="CAA9998453.1"/>
    <property type="molecule type" value="Genomic_DNA"/>
</dbReference>
<organism evidence="1 2">
    <name type="scientific">Nesidiocoris tenuis</name>
    <dbReference type="NCBI Taxonomy" id="355587"/>
    <lineage>
        <taxon>Eukaryota</taxon>
        <taxon>Metazoa</taxon>
        <taxon>Ecdysozoa</taxon>
        <taxon>Arthropoda</taxon>
        <taxon>Hexapoda</taxon>
        <taxon>Insecta</taxon>
        <taxon>Pterygota</taxon>
        <taxon>Neoptera</taxon>
        <taxon>Paraneoptera</taxon>
        <taxon>Hemiptera</taxon>
        <taxon>Heteroptera</taxon>
        <taxon>Panheteroptera</taxon>
        <taxon>Cimicomorpha</taxon>
        <taxon>Miridae</taxon>
        <taxon>Dicyphina</taxon>
        <taxon>Nesidiocoris</taxon>
    </lineage>
</organism>
<gene>
    <name evidence="1" type="ORF">NTEN_LOCUS4736</name>
</gene>
<sequence length="74" mass="8623">MKIRDKFVIHRTCDLLPNGRRLWKTAKLDEEQTSLFRRLCSDDSVQTTDRCGRSASMIFGYFSAEEYADTSRVV</sequence>
<proteinExistence type="predicted"/>
<accession>A0A6H5G9E1</accession>
<protein>
    <submittedName>
        <fullName evidence="1">Uncharacterized protein</fullName>
    </submittedName>
</protein>
<dbReference type="Proteomes" id="UP000479000">
    <property type="component" value="Unassembled WGS sequence"/>
</dbReference>
<reference evidence="1 2" key="1">
    <citation type="submission" date="2020-02" db="EMBL/GenBank/DDBJ databases">
        <authorList>
            <person name="Ferguson B K."/>
        </authorList>
    </citation>
    <scope>NUCLEOTIDE SEQUENCE [LARGE SCALE GENOMIC DNA]</scope>
</reference>
<name>A0A6H5G9E1_9HEMI</name>
<evidence type="ECO:0000313" key="1">
    <source>
        <dbReference type="EMBL" id="CAA9998453.1"/>
    </source>
</evidence>
<evidence type="ECO:0000313" key="2">
    <source>
        <dbReference type="Proteomes" id="UP000479000"/>
    </source>
</evidence>
<dbReference type="AlphaFoldDB" id="A0A6H5G9E1"/>